<reference evidence="3" key="1">
    <citation type="journal article" date="2019" name="Int. J. Syst. Evol. Microbiol.">
        <title>The Global Catalogue of Microorganisms (GCM) 10K type strain sequencing project: providing services to taxonomists for standard genome sequencing and annotation.</title>
        <authorList>
            <consortium name="The Broad Institute Genomics Platform"/>
            <consortium name="The Broad Institute Genome Sequencing Center for Infectious Disease"/>
            <person name="Wu L."/>
            <person name="Ma J."/>
        </authorList>
    </citation>
    <scope>NUCLEOTIDE SEQUENCE [LARGE SCALE GENOMIC DNA]</scope>
    <source>
        <strain evidence="3">JCM 16953</strain>
    </source>
</reference>
<dbReference type="InterPro" id="IPR036390">
    <property type="entry name" value="WH_DNA-bd_sf"/>
</dbReference>
<dbReference type="EMBL" id="BAABAH010000006">
    <property type="protein sequence ID" value="GAA3819951.1"/>
    <property type="molecule type" value="Genomic_DNA"/>
</dbReference>
<comment type="similarity">
    <text evidence="1">Belongs to the ROK (NagC/XylR) family.</text>
</comment>
<protein>
    <submittedName>
        <fullName evidence="2">ROK family transcriptional regulator</fullName>
    </submittedName>
</protein>
<organism evidence="2 3">
    <name type="scientific">Nocardioides panacisoli</name>
    <dbReference type="NCBI Taxonomy" id="627624"/>
    <lineage>
        <taxon>Bacteria</taxon>
        <taxon>Bacillati</taxon>
        <taxon>Actinomycetota</taxon>
        <taxon>Actinomycetes</taxon>
        <taxon>Propionibacteriales</taxon>
        <taxon>Nocardioidaceae</taxon>
        <taxon>Nocardioides</taxon>
    </lineage>
</organism>
<comment type="caution">
    <text evidence="2">The sequence shown here is derived from an EMBL/GenBank/DDBJ whole genome shotgun (WGS) entry which is preliminary data.</text>
</comment>
<dbReference type="InterPro" id="IPR000600">
    <property type="entry name" value="ROK"/>
</dbReference>
<dbReference type="Gene3D" id="1.10.10.10">
    <property type="entry name" value="Winged helix-like DNA-binding domain superfamily/Winged helix DNA-binding domain"/>
    <property type="match status" value="1"/>
</dbReference>
<evidence type="ECO:0000313" key="3">
    <source>
        <dbReference type="Proteomes" id="UP001501821"/>
    </source>
</evidence>
<keyword evidence="3" id="KW-1185">Reference proteome</keyword>
<dbReference type="PANTHER" id="PTHR18964">
    <property type="entry name" value="ROK (REPRESSOR, ORF, KINASE) FAMILY"/>
    <property type="match status" value="1"/>
</dbReference>
<proteinExistence type="inferred from homology"/>
<dbReference type="PANTHER" id="PTHR18964:SF149">
    <property type="entry name" value="BIFUNCTIONAL UDP-N-ACETYLGLUCOSAMINE 2-EPIMERASE_N-ACETYLMANNOSAMINE KINASE"/>
    <property type="match status" value="1"/>
</dbReference>
<evidence type="ECO:0000313" key="2">
    <source>
        <dbReference type="EMBL" id="GAA3819951.1"/>
    </source>
</evidence>
<accession>A0ABP7IJL8</accession>
<dbReference type="Proteomes" id="UP001501821">
    <property type="component" value="Unassembled WGS sequence"/>
</dbReference>
<evidence type="ECO:0000256" key="1">
    <source>
        <dbReference type="ARBA" id="ARBA00006479"/>
    </source>
</evidence>
<dbReference type="InterPro" id="IPR043129">
    <property type="entry name" value="ATPase_NBD"/>
</dbReference>
<name>A0ABP7IJL8_9ACTN</name>
<dbReference type="Pfam" id="PF00480">
    <property type="entry name" value="ROK"/>
    <property type="match status" value="1"/>
</dbReference>
<dbReference type="InterPro" id="IPR036388">
    <property type="entry name" value="WH-like_DNA-bd_sf"/>
</dbReference>
<gene>
    <name evidence="2" type="ORF">GCM10022242_22070</name>
</gene>
<dbReference type="SUPFAM" id="SSF53067">
    <property type="entry name" value="Actin-like ATPase domain"/>
    <property type="match status" value="2"/>
</dbReference>
<sequence>MQVSPMITVARGRFGSPAAQVLELVRAEGIVHRDELAARTGLSVATVGRAVGQLVDAGLLQERPDRSRTGAVGRPGVPVEVDGERFVSIGVHIGRRIATVALGDLTGKVIAHETLRRERGDDPDLDRLSRVAAGLLGNLPGRAPLAAGLVAPWRELGLSSEKLGAELHDLTGLDVRTADHVAAVAATEFLHRRHGTTGVTLYVYARETMGFAVAVDKGAQTEVSRVGSLTHFPTGATTSCPCGRTGCLEVTAGDEAVVAQAIAAGAISEPTIDAVYAAVGDQLVRTLLRNRARVLGQVAASVRDMVAPDRVVLVGQAFTGCSAVLDDISRAFAETTAHGDVPVSFTRFGSGIQAIAACTIGLGPVYDDPLGIVPHRVKRTVRPPVGVRPGAAEPAGA</sequence>
<dbReference type="SUPFAM" id="SSF46785">
    <property type="entry name" value="Winged helix' DNA-binding domain"/>
    <property type="match status" value="1"/>
</dbReference>
<dbReference type="Gene3D" id="3.30.420.40">
    <property type="match status" value="2"/>
</dbReference>